<proteinExistence type="predicted"/>
<gene>
    <name evidence="1" type="ORF">I7I52_02283</name>
</gene>
<name>A0A8H7Z4M7_AJECA</name>
<sequence length="91" mass="10591">MKVPVCYVVRFTTSRILHSRTLNLHTRAPGLEDTNRKKMQSEKNEIKELRRSFPADLCCRACVFYPTLDAYEACTYGYEKEKKSTPASFYS</sequence>
<comment type="caution">
    <text evidence="1">The sequence shown here is derived from an EMBL/GenBank/DDBJ whole genome shotgun (WGS) entry which is preliminary data.</text>
</comment>
<reference evidence="1 2" key="1">
    <citation type="submission" date="2021-01" db="EMBL/GenBank/DDBJ databases">
        <title>Chromosome-level genome assembly of a human fungal pathogen reveals clustering of transcriptionally co-regulated genes.</title>
        <authorList>
            <person name="Voorhies M."/>
            <person name="Cohen S."/>
            <person name="Shea T.P."/>
            <person name="Petrus S."/>
            <person name="Munoz J.F."/>
            <person name="Poplawski S."/>
            <person name="Goldman W.E."/>
            <person name="Michael T."/>
            <person name="Cuomo C.A."/>
            <person name="Sil A."/>
            <person name="Beyhan S."/>
        </authorList>
    </citation>
    <scope>NUCLEOTIDE SEQUENCE [LARGE SCALE GENOMIC DNA]</scope>
    <source>
        <strain evidence="1 2">G184AR</strain>
    </source>
</reference>
<dbReference type="Proteomes" id="UP000670092">
    <property type="component" value="Unassembled WGS sequence"/>
</dbReference>
<organism evidence="1 2">
    <name type="scientific">Ajellomyces capsulatus</name>
    <name type="common">Darling's disease fungus</name>
    <name type="synonym">Histoplasma capsulatum</name>
    <dbReference type="NCBI Taxonomy" id="5037"/>
    <lineage>
        <taxon>Eukaryota</taxon>
        <taxon>Fungi</taxon>
        <taxon>Dikarya</taxon>
        <taxon>Ascomycota</taxon>
        <taxon>Pezizomycotina</taxon>
        <taxon>Eurotiomycetes</taxon>
        <taxon>Eurotiomycetidae</taxon>
        <taxon>Onygenales</taxon>
        <taxon>Ajellomycetaceae</taxon>
        <taxon>Histoplasma</taxon>
    </lineage>
</organism>
<evidence type="ECO:0000313" key="1">
    <source>
        <dbReference type="EMBL" id="KAG5304075.1"/>
    </source>
</evidence>
<protein>
    <submittedName>
        <fullName evidence="1">Uncharacterized protein</fullName>
    </submittedName>
</protein>
<dbReference type="VEuPathDB" id="FungiDB:I7I52_02283"/>
<accession>A0A8H7Z4M7</accession>
<dbReference type="AlphaFoldDB" id="A0A8H7Z4M7"/>
<evidence type="ECO:0000313" key="2">
    <source>
        <dbReference type="Proteomes" id="UP000670092"/>
    </source>
</evidence>
<dbReference type="EMBL" id="JAEVHI010000001">
    <property type="protein sequence ID" value="KAG5304075.1"/>
    <property type="molecule type" value="Genomic_DNA"/>
</dbReference>